<evidence type="ECO:0000313" key="2">
    <source>
        <dbReference type="Proteomes" id="UP000037122"/>
    </source>
</evidence>
<reference evidence="2" key="1">
    <citation type="journal article" date="2015" name="BMC Genomics">
        <title>Draft genome of a commonly misdiagnosed multidrug resistant pathogen Candida auris.</title>
        <authorList>
            <person name="Chatterjee S."/>
            <person name="Alampalli S.V."/>
            <person name="Nageshan R.K."/>
            <person name="Chettiar S.T."/>
            <person name="Joshi S."/>
            <person name="Tatu U.S."/>
        </authorList>
    </citation>
    <scope>NUCLEOTIDE SEQUENCE [LARGE SCALE GENOMIC DNA]</scope>
    <source>
        <strain evidence="2">6684</strain>
    </source>
</reference>
<dbReference type="Proteomes" id="UP000037122">
    <property type="component" value="Unassembled WGS sequence"/>
</dbReference>
<comment type="caution">
    <text evidence="1">The sequence shown here is derived from an EMBL/GenBank/DDBJ whole genome shotgun (WGS) entry which is preliminary data.</text>
</comment>
<dbReference type="VEuPathDB" id="FungiDB:QG37_07089"/>
<evidence type="ECO:0000313" key="1">
    <source>
        <dbReference type="EMBL" id="KND96551.1"/>
    </source>
</evidence>
<dbReference type="AlphaFoldDB" id="A0A0L0NQZ6"/>
<proteinExistence type="predicted"/>
<dbReference type="EMBL" id="LGST01000053">
    <property type="protein sequence ID" value="KND96551.1"/>
    <property type="molecule type" value="Genomic_DNA"/>
</dbReference>
<protein>
    <submittedName>
        <fullName evidence="1">Uncharacterized protein</fullName>
    </submittedName>
</protein>
<sequence>MKLYKPVMLVGVYVKRLARVERIENFSLCKRLGGSSFFRNLDEISSFFSLFKIINLKYPVLFSQRVVLHTYVRMAAKSNNANVYLHSSTSSQDANLDSRRMSICNLWILLSRPADTQHLAKFGLSNCETFVSGQ</sequence>
<name>A0A0L0NQZ6_CANAR</name>
<organism evidence="1 2">
    <name type="scientific">Candidozyma auris</name>
    <name type="common">Yeast</name>
    <name type="synonym">Candida auris</name>
    <dbReference type="NCBI Taxonomy" id="498019"/>
    <lineage>
        <taxon>Eukaryota</taxon>
        <taxon>Fungi</taxon>
        <taxon>Dikarya</taxon>
        <taxon>Ascomycota</taxon>
        <taxon>Saccharomycotina</taxon>
        <taxon>Pichiomycetes</taxon>
        <taxon>Metschnikowiaceae</taxon>
        <taxon>Candidozyma</taxon>
    </lineage>
</organism>
<accession>A0A0L0NQZ6</accession>
<gene>
    <name evidence="1" type="ORF">QG37_07089</name>
</gene>